<dbReference type="STRING" id="2316362.A0A4Q2DM10"/>
<protein>
    <submittedName>
        <fullName evidence="1">Uncharacterized protein</fullName>
    </submittedName>
</protein>
<name>A0A4Q2DM10_9AGAR</name>
<dbReference type="EMBL" id="SDEE01000175">
    <property type="protein sequence ID" value="RXW19944.1"/>
    <property type="molecule type" value="Genomic_DNA"/>
</dbReference>
<organism evidence="1 2">
    <name type="scientific">Candolleomyces aberdarensis</name>
    <dbReference type="NCBI Taxonomy" id="2316362"/>
    <lineage>
        <taxon>Eukaryota</taxon>
        <taxon>Fungi</taxon>
        <taxon>Dikarya</taxon>
        <taxon>Basidiomycota</taxon>
        <taxon>Agaricomycotina</taxon>
        <taxon>Agaricomycetes</taxon>
        <taxon>Agaricomycetidae</taxon>
        <taxon>Agaricales</taxon>
        <taxon>Agaricineae</taxon>
        <taxon>Psathyrellaceae</taxon>
        <taxon>Candolleomyces</taxon>
    </lineage>
</organism>
<comment type="caution">
    <text evidence="1">The sequence shown here is derived from an EMBL/GenBank/DDBJ whole genome shotgun (WGS) entry which is preliminary data.</text>
</comment>
<evidence type="ECO:0000313" key="2">
    <source>
        <dbReference type="Proteomes" id="UP000290288"/>
    </source>
</evidence>
<dbReference type="AlphaFoldDB" id="A0A4Q2DM10"/>
<accession>A0A4Q2DM10</accession>
<dbReference type="Gene3D" id="1.20.1280.50">
    <property type="match status" value="1"/>
</dbReference>
<reference evidence="1 2" key="1">
    <citation type="submission" date="2019-01" db="EMBL/GenBank/DDBJ databases">
        <title>Draft genome sequence of Psathyrella aberdarensis IHI B618.</title>
        <authorList>
            <person name="Buettner E."/>
            <person name="Kellner H."/>
        </authorList>
    </citation>
    <scope>NUCLEOTIDE SEQUENCE [LARGE SCALE GENOMIC DNA]</scope>
    <source>
        <strain evidence="1 2">IHI B618</strain>
    </source>
</reference>
<evidence type="ECO:0000313" key="1">
    <source>
        <dbReference type="EMBL" id="RXW19944.1"/>
    </source>
</evidence>
<dbReference type="Proteomes" id="UP000290288">
    <property type="component" value="Unassembled WGS sequence"/>
</dbReference>
<keyword evidence="2" id="KW-1185">Reference proteome</keyword>
<sequence length="558" mass="62338">MPRLPVTTSSIATLPDDVLSNIFATLLRASYIQDVPPAISRSHPSVIVSHVCQDWRTLALATRLLWTEVRVKQPPYPFKREVYGRRTASGPPSARLQRYRLLVAEWRRRVFILTEATKTWIARSENCPLSVHLNLEPLRYTNDSLGPPLSESLVEIVNLLCNESFRWKFATFSFPFSLATLALKRPLFLMPEEVPRLERVGLTVYFDPPWNGQTVLADLLGVPEGISLLQGAFMRSLRLDSNLCGDISRFPVDWSGLTELSVGALTRTHPLQALYLLQLAPNLVHCHLHLGINPIPTLYGNLYPHGAEISLRNLVNNVTLSYLRSLVLDITDPIPTDLAQCLTLPSLRSLQLIGPRSFQLEWFCNFGAQLTDVSFNYSSLIHGDLVYALVLLRNVTRLKLSGEGSSDWCGEDGWHSPAAVSSEILQSLSPRFGIDVETGKEVLVDEPTACPKLDSFYCRLDGNVNECTEEELVEFIEAKRKVPPGHDCVAQIKNVHVVFPEDVGVEFPDTVISIGALEELRGREVDMEDLILCLEYPCSSDPTSYTTVGNPGGLDIYF</sequence>
<gene>
    <name evidence="1" type="ORF">EST38_g5923</name>
</gene>
<proteinExistence type="predicted"/>